<dbReference type="RefSeq" id="WP_267560893.1">
    <property type="nucleotide sequence ID" value="NZ_JAPNTZ010000001.1"/>
</dbReference>
<dbReference type="PANTHER" id="PTHR38593">
    <property type="entry name" value="BLR2558 PROTEIN"/>
    <property type="match status" value="1"/>
</dbReference>
<evidence type="ECO:0000256" key="1">
    <source>
        <dbReference type="SAM" id="Phobius"/>
    </source>
</evidence>
<reference evidence="4" key="1">
    <citation type="submission" date="2022-11" db="EMBL/GenBank/DDBJ databases">
        <authorList>
            <person name="Somphong A."/>
            <person name="Phongsopitanun W."/>
        </authorList>
    </citation>
    <scope>NUCLEOTIDE SEQUENCE</scope>
    <source>
        <strain evidence="4">Pm04-4</strain>
    </source>
</reference>
<evidence type="ECO:0000313" key="5">
    <source>
        <dbReference type="Proteomes" id="UP001151002"/>
    </source>
</evidence>
<accession>A0ABT4ATD2</accession>
<gene>
    <name evidence="4" type="ORF">OWR29_03665</name>
</gene>
<dbReference type="Gene3D" id="1.20.1260.10">
    <property type="match status" value="1"/>
</dbReference>
<dbReference type="InterPro" id="IPR012347">
    <property type="entry name" value="Ferritin-like"/>
</dbReference>
<organism evidence="4 5">
    <name type="scientific">Paractinoplanes pyxinae</name>
    <dbReference type="NCBI Taxonomy" id="2997416"/>
    <lineage>
        <taxon>Bacteria</taxon>
        <taxon>Bacillati</taxon>
        <taxon>Actinomycetota</taxon>
        <taxon>Actinomycetes</taxon>
        <taxon>Micromonosporales</taxon>
        <taxon>Micromonosporaceae</taxon>
        <taxon>Paractinoplanes</taxon>
    </lineage>
</organism>
<feature type="chain" id="PRO_5045095774" evidence="2">
    <location>
        <begin position="26"/>
        <end position="218"/>
    </location>
</feature>
<name>A0ABT4ATD2_9ACTN</name>
<feature type="signal peptide" evidence="2">
    <location>
        <begin position="1"/>
        <end position="25"/>
    </location>
</feature>
<keyword evidence="1" id="KW-1133">Transmembrane helix</keyword>
<comment type="caution">
    <text evidence="4">The sequence shown here is derived from an EMBL/GenBank/DDBJ whole genome shotgun (WGS) entry which is preliminary data.</text>
</comment>
<keyword evidence="1" id="KW-0812">Transmembrane</keyword>
<dbReference type="InterPro" id="IPR025419">
    <property type="entry name" value="DUF4142"/>
</dbReference>
<evidence type="ECO:0000256" key="2">
    <source>
        <dbReference type="SAM" id="SignalP"/>
    </source>
</evidence>
<feature type="transmembrane region" description="Helical" evidence="1">
    <location>
        <begin position="192"/>
        <end position="210"/>
    </location>
</feature>
<sequence length="218" mass="22436">MLIRKAALALGLAGMFLVPATAAQAAPSDQDAAYLRAAHQSNLAEIAGGKLAQQKGDSQDVKDLGARFVADHTKLDAAVRQTASQLDVDLPGAPNEEQQALAAKYQQASGDDFDALFVSTQMDAHMKAMANGQKEISQGSDAAAKKNAQAAAPVIASHHELLNDAARAVGVPAGIGTGTGGEAASRTFTTPVVALLSLGVLLLVAGAVLFRRRLFVRA</sequence>
<evidence type="ECO:0000259" key="3">
    <source>
        <dbReference type="Pfam" id="PF13628"/>
    </source>
</evidence>
<proteinExistence type="predicted"/>
<dbReference type="Proteomes" id="UP001151002">
    <property type="component" value="Unassembled WGS sequence"/>
</dbReference>
<keyword evidence="2" id="KW-0732">Signal</keyword>
<evidence type="ECO:0000313" key="4">
    <source>
        <dbReference type="EMBL" id="MCY1137082.1"/>
    </source>
</evidence>
<feature type="domain" description="DUF4142" evidence="3">
    <location>
        <begin position="30"/>
        <end position="160"/>
    </location>
</feature>
<dbReference type="Pfam" id="PF13628">
    <property type="entry name" value="DUF4142"/>
    <property type="match status" value="1"/>
</dbReference>
<protein>
    <submittedName>
        <fullName evidence="4">DUF4142 domain-containing protein</fullName>
    </submittedName>
</protein>
<keyword evidence="5" id="KW-1185">Reference proteome</keyword>
<dbReference type="PANTHER" id="PTHR38593:SF1">
    <property type="entry name" value="BLR2558 PROTEIN"/>
    <property type="match status" value="1"/>
</dbReference>
<dbReference type="EMBL" id="JAPNTZ010000001">
    <property type="protein sequence ID" value="MCY1137082.1"/>
    <property type="molecule type" value="Genomic_DNA"/>
</dbReference>
<keyword evidence="1" id="KW-0472">Membrane</keyword>